<feature type="compositionally biased region" description="Low complexity" evidence="1">
    <location>
        <begin position="91"/>
        <end position="108"/>
    </location>
</feature>
<dbReference type="RefSeq" id="XP_034010957.1">
    <property type="nucleotide sequence ID" value="XM_034157073.1"/>
</dbReference>
<dbReference type="AlphaFoldDB" id="A0A642UI80"/>
<evidence type="ECO:0000256" key="1">
    <source>
        <dbReference type="SAM" id="MobiDB-lite"/>
    </source>
</evidence>
<dbReference type="Proteomes" id="UP000449547">
    <property type="component" value="Unassembled WGS sequence"/>
</dbReference>
<name>A0A642UI80_DIURU</name>
<feature type="region of interest" description="Disordered" evidence="1">
    <location>
        <begin position="60"/>
        <end position="110"/>
    </location>
</feature>
<reference evidence="2 3" key="1">
    <citation type="submission" date="2019-07" db="EMBL/GenBank/DDBJ databases">
        <title>Genome assembly of two rare yeast pathogens: Diutina rugosa and Trichomonascus ciferrii.</title>
        <authorList>
            <person name="Mixao V."/>
            <person name="Saus E."/>
            <person name="Hansen A."/>
            <person name="Lass-Flor C."/>
            <person name="Gabaldon T."/>
        </authorList>
    </citation>
    <scope>NUCLEOTIDE SEQUENCE [LARGE SCALE GENOMIC DNA]</scope>
    <source>
        <strain evidence="2 3">CBS 613</strain>
    </source>
</reference>
<evidence type="ECO:0000313" key="3">
    <source>
        <dbReference type="Proteomes" id="UP000449547"/>
    </source>
</evidence>
<keyword evidence="3" id="KW-1185">Reference proteome</keyword>
<dbReference type="VEuPathDB" id="FungiDB:DIURU_004223"/>
<feature type="compositionally biased region" description="Low complexity" evidence="1">
    <location>
        <begin position="7"/>
        <end position="19"/>
    </location>
</feature>
<organism evidence="2 3">
    <name type="scientific">Diutina rugosa</name>
    <name type="common">Yeast</name>
    <name type="synonym">Candida rugosa</name>
    <dbReference type="NCBI Taxonomy" id="5481"/>
    <lineage>
        <taxon>Eukaryota</taxon>
        <taxon>Fungi</taxon>
        <taxon>Dikarya</taxon>
        <taxon>Ascomycota</taxon>
        <taxon>Saccharomycotina</taxon>
        <taxon>Pichiomycetes</taxon>
        <taxon>Debaryomycetaceae</taxon>
        <taxon>Diutina</taxon>
    </lineage>
</organism>
<gene>
    <name evidence="2" type="ORF">DIURU_004223</name>
</gene>
<sequence>MTPTKSQPQPQQQQQQPPQLASYLDQVSSVPYETGKALWEVPKRSSALAADVMKKTVRWSSGIPAGIQHRHPDSTSPSTSPPRHHRHHSPTPHSSTSTSPTSNSHLTSETVTDEVLVITIEDDDLISITSETEIYGEDPHISSLGLTRSSSQWEVRQAIWNEIRT</sequence>
<dbReference type="EMBL" id="SWFT01000122">
    <property type="protein sequence ID" value="KAA8899556.1"/>
    <property type="molecule type" value="Genomic_DNA"/>
</dbReference>
<evidence type="ECO:0000313" key="2">
    <source>
        <dbReference type="EMBL" id="KAA8899556.1"/>
    </source>
</evidence>
<dbReference type="GeneID" id="54782874"/>
<comment type="caution">
    <text evidence="2">The sequence shown here is derived from an EMBL/GenBank/DDBJ whole genome shotgun (WGS) entry which is preliminary data.</text>
</comment>
<feature type="region of interest" description="Disordered" evidence="1">
    <location>
        <begin position="1"/>
        <end position="27"/>
    </location>
</feature>
<protein>
    <submittedName>
        <fullName evidence="2">Uncharacterized protein</fullName>
    </submittedName>
</protein>
<accession>A0A642UI80</accession>
<proteinExistence type="predicted"/>